<sequence length="112" mass="12910">MRIHPLYFQPIPLQTPNGIDRKETIFPSIDCTSSITRNTHRDALQKLFWGNLITSRDWRCVCSYAMPRWRLNTKPGWALLYRLPPPPCLASRSEVSLTSVISHRTHVHSTGP</sequence>
<evidence type="ECO:0000313" key="2">
    <source>
        <dbReference type="Proteomes" id="UP001054837"/>
    </source>
</evidence>
<keyword evidence="2" id="KW-1185">Reference proteome</keyword>
<dbReference type="AlphaFoldDB" id="A0AAV4S5I5"/>
<reference evidence="1 2" key="1">
    <citation type="submission" date="2021-06" db="EMBL/GenBank/DDBJ databases">
        <title>Caerostris darwini draft genome.</title>
        <authorList>
            <person name="Kono N."/>
            <person name="Arakawa K."/>
        </authorList>
    </citation>
    <scope>NUCLEOTIDE SEQUENCE [LARGE SCALE GENOMIC DNA]</scope>
</reference>
<evidence type="ECO:0000313" key="1">
    <source>
        <dbReference type="EMBL" id="GIY29400.1"/>
    </source>
</evidence>
<dbReference type="Proteomes" id="UP001054837">
    <property type="component" value="Unassembled WGS sequence"/>
</dbReference>
<proteinExistence type="predicted"/>
<name>A0AAV4S5I5_9ARAC</name>
<organism evidence="1 2">
    <name type="scientific">Caerostris darwini</name>
    <dbReference type="NCBI Taxonomy" id="1538125"/>
    <lineage>
        <taxon>Eukaryota</taxon>
        <taxon>Metazoa</taxon>
        <taxon>Ecdysozoa</taxon>
        <taxon>Arthropoda</taxon>
        <taxon>Chelicerata</taxon>
        <taxon>Arachnida</taxon>
        <taxon>Araneae</taxon>
        <taxon>Araneomorphae</taxon>
        <taxon>Entelegynae</taxon>
        <taxon>Araneoidea</taxon>
        <taxon>Araneidae</taxon>
        <taxon>Caerostris</taxon>
    </lineage>
</organism>
<comment type="caution">
    <text evidence="1">The sequence shown here is derived from an EMBL/GenBank/DDBJ whole genome shotgun (WGS) entry which is preliminary data.</text>
</comment>
<dbReference type="EMBL" id="BPLQ01007314">
    <property type="protein sequence ID" value="GIY29400.1"/>
    <property type="molecule type" value="Genomic_DNA"/>
</dbReference>
<protein>
    <submittedName>
        <fullName evidence="1">Uncharacterized protein</fullName>
    </submittedName>
</protein>
<gene>
    <name evidence="1" type="ORF">CDAR_533571</name>
</gene>
<accession>A0AAV4S5I5</accession>